<organism evidence="1 2">
    <name type="scientific">Sinorhizobium fredii (strain USDA 257)</name>
    <dbReference type="NCBI Taxonomy" id="1185652"/>
    <lineage>
        <taxon>Bacteria</taxon>
        <taxon>Pseudomonadati</taxon>
        <taxon>Pseudomonadota</taxon>
        <taxon>Alphaproteobacteria</taxon>
        <taxon>Hyphomicrobiales</taxon>
        <taxon>Rhizobiaceae</taxon>
        <taxon>Sinorhizobium/Ensifer group</taxon>
        <taxon>Sinorhizobium</taxon>
    </lineage>
</organism>
<gene>
    <name evidence="1" type="ORF">USDA257_c38290</name>
</gene>
<dbReference type="HOGENOM" id="CLU_2883507_0_0_5"/>
<evidence type="ECO:0000313" key="2">
    <source>
        <dbReference type="Proteomes" id="UP000006180"/>
    </source>
</evidence>
<reference evidence="1 2" key="1">
    <citation type="journal article" date="2012" name="J. Bacteriol.">
        <title>Complete genome sequence of the broad-host-range strain Sinorhizobium fredii USDA257.</title>
        <authorList>
            <person name="Schuldes J."/>
            <person name="Rodriguez Orbegoso M."/>
            <person name="Schmeisser C."/>
            <person name="Krishnan H.B."/>
            <person name="Daniel R."/>
            <person name="Streit W.R."/>
        </authorList>
    </citation>
    <scope>NUCLEOTIDE SEQUENCE [LARGE SCALE GENOMIC DNA]</scope>
    <source>
        <strain evidence="1 2">USDA 257</strain>
    </source>
</reference>
<name>I3X918_SINF2</name>
<dbReference type="RefSeq" id="WP_014764509.1">
    <property type="nucleotide sequence ID" value="NC_018000.1"/>
</dbReference>
<dbReference type="Proteomes" id="UP000006180">
    <property type="component" value="Chromosome"/>
</dbReference>
<dbReference type="KEGG" id="sfd:USDA257_c38290"/>
<dbReference type="PATRIC" id="fig|1185652.3.peg.3974"/>
<sequence>MAQDNKWDLSDAGTDLNEVFEAAKEDGPQLVFDGEGVFTVSYSARGKKGSAKEFLTSGGPDDT</sequence>
<proteinExistence type="predicted"/>
<protein>
    <submittedName>
        <fullName evidence="1">Uncharacterized protein</fullName>
    </submittedName>
</protein>
<dbReference type="AlphaFoldDB" id="I3X918"/>
<accession>I3X918</accession>
<evidence type="ECO:0000313" key="1">
    <source>
        <dbReference type="EMBL" id="AFL52374.1"/>
    </source>
</evidence>
<dbReference type="STRING" id="1185652.USDA257_c38290"/>
<dbReference type="EMBL" id="CP003563">
    <property type="protein sequence ID" value="AFL52374.1"/>
    <property type="molecule type" value="Genomic_DNA"/>
</dbReference>